<dbReference type="InterPro" id="IPR011330">
    <property type="entry name" value="Glyco_hydro/deAcase_b/a-brl"/>
</dbReference>
<accession>B5YNY8</accession>
<dbReference type="GO" id="GO:0004559">
    <property type="term" value="F:alpha-mannosidase activity"/>
    <property type="evidence" value="ECO:0000318"/>
    <property type="project" value="GO_Central"/>
</dbReference>
<evidence type="ECO:0000313" key="7">
    <source>
        <dbReference type="Proteomes" id="UP000001449"/>
    </source>
</evidence>
<keyword evidence="3 6" id="KW-0378">Hydrolase</keyword>
<organism evidence="6 7">
    <name type="scientific">Thalassiosira pseudonana</name>
    <name type="common">Marine diatom</name>
    <name type="synonym">Cyclotella nana</name>
    <dbReference type="NCBI Taxonomy" id="35128"/>
    <lineage>
        <taxon>Eukaryota</taxon>
        <taxon>Sar</taxon>
        <taxon>Stramenopiles</taxon>
        <taxon>Ochrophyta</taxon>
        <taxon>Bacillariophyta</taxon>
        <taxon>Coscinodiscophyceae</taxon>
        <taxon>Thalassiosirophycidae</taxon>
        <taxon>Thalassiosirales</taxon>
        <taxon>Thalassiosiraceae</taxon>
        <taxon>Thalassiosira</taxon>
    </lineage>
</organism>
<dbReference type="FunFam" id="2.70.98.30:FF:000010">
    <property type="entry name" value="Cytosolic alpha-mannosidase"/>
    <property type="match status" value="1"/>
</dbReference>
<dbReference type="CAZy" id="GH38">
    <property type="family name" value="Glycoside Hydrolase Family 38"/>
</dbReference>
<dbReference type="GO" id="GO:0009313">
    <property type="term" value="P:oligosaccharide catabolic process"/>
    <property type="evidence" value="ECO:0000318"/>
    <property type="project" value="GO_Central"/>
</dbReference>
<dbReference type="InterPro" id="IPR027291">
    <property type="entry name" value="Glyco_hydro_38_N_sf"/>
</dbReference>
<dbReference type="SMART" id="SM00872">
    <property type="entry name" value="Alpha-mann_mid"/>
    <property type="match status" value="1"/>
</dbReference>
<proteinExistence type="inferred from homology"/>
<dbReference type="InterPro" id="IPR028995">
    <property type="entry name" value="Glyco_hydro_57/38_cen_sf"/>
</dbReference>
<dbReference type="Proteomes" id="UP000001449">
    <property type="component" value="Chromosome 7"/>
</dbReference>
<dbReference type="SUPFAM" id="SSF88713">
    <property type="entry name" value="Glycoside hydrolase/deacetylase"/>
    <property type="match status" value="1"/>
</dbReference>
<dbReference type="GO" id="GO:0046872">
    <property type="term" value="F:metal ion binding"/>
    <property type="evidence" value="ECO:0007669"/>
    <property type="project" value="UniProtKB-KW"/>
</dbReference>
<dbReference type="HOGENOM" id="CLU_003442_1_0_1"/>
<dbReference type="InterPro" id="IPR011682">
    <property type="entry name" value="Glyco_hydro_38_C"/>
</dbReference>
<keyword evidence="4 6" id="KW-0326">Glycosidase</keyword>
<dbReference type="CDD" id="cd10789">
    <property type="entry name" value="GH38N_AMII_ER_cytosolic"/>
    <property type="match status" value="1"/>
</dbReference>
<dbReference type="STRING" id="35128.B5YNY8"/>
<feature type="domain" description="Glycoside hydrolase family 38 central" evidence="5">
    <location>
        <begin position="269"/>
        <end position="342"/>
    </location>
</feature>
<dbReference type="EMBL" id="CP001160">
    <property type="protein sequence ID" value="ACI64715.1"/>
    <property type="molecule type" value="Genomic_DNA"/>
</dbReference>
<comment type="similarity">
    <text evidence="1">Belongs to the glycosyl hydrolase 38 family.</text>
</comment>
<protein>
    <submittedName>
        <fullName evidence="6">Cytosolic alpha-mannosidase</fullName>
        <ecNumber evidence="6">3.2.1.24</ecNumber>
    </submittedName>
</protein>
<reference evidence="6 7" key="1">
    <citation type="journal article" date="2004" name="Science">
        <title>The genome of the diatom Thalassiosira pseudonana: ecology, evolution, and metabolism.</title>
        <authorList>
            <person name="Armbrust E.V."/>
            <person name="Berges J.A."/>
            <person name="Bowler C."/>
            <person name="Green B.R."/>
            <person name="Martinez D."/>
            <person name="Putnam N.H."/>
            <person name="Zhou S."/>
            <person name="Allen A.E."/>
            <person name="Apt K.E."/>
            <person name="Bechner M."/>
            <person name="Brzezinski M.A."/>
            <person name="Chaal B.K."/>
            <person name="Chiovitti A."/>
            <person name="Davis A.K."/>
            <person name="Demarest M.S."/>
            <person name="Detter J.C."/>
            <person name="Glavina T."/>
            <person name="Goodstein D."/>
            <person name="Hadi M.Z."/>
            <person name="Hellsten U."/>
            <person name="Hildebrand M."/>
            <person name="Jenkins B.D."/>
            <person name="Jurka J."/>
            <person name="Kapitonov V.V."/>
            <person name="Kroger N."/>
            <person name="Lau W.W."/>
            <person name="Lane T.W."/>
            <person name="Larimer F.W."/>
            <person name="Lippmeier J.C."/>
            <person name="Lucas S."/>
            <person name="Medina M."/>
            <person name="Montsant A."/>
            <person name="Obornik M."/>
            <person name="Parker M.S."/>
            <person name="Palenik B."/>
            <person name="Pazour G.J."/>
            <person name="Richardson P.M."/>
            <person name="Rynearson T.A."/>
            <person name="Saito M.A."/>
            <person name="Schwartz D.C."/>
            <person name="Thamatrakoln K."/>
            <person name="Valentin K."/>
            <person name="Vardi A."/>
            <person name="Wilkerson F.P."/>
            <person name="Rokhsar D.S."/>
        </authorList>
    </citation>
    <scope>NUCLEOTIDE SEQUENCE [LARGE SCALE GENOMIC DNA]</scope>
    <source>
        <strain evidence="6 7">CCMP1335</strain>
    </source>
</reference>
<dbReference type="InParanoid" id="B5YNY8"/>
<dbReference type="Gene3D" id="3.20.110.10">
    <property type="entry name" value="Glycoside hydrolase 38, N terminal domain"/>
    <property type="match status" value="1"/>
</dbReference>
<dbReference type="GO" id="GO:0006013">
    <property type="term" value="P:mannose metabolic process"/>
    <property type="evidence" value="ECO:0007669"/>
    <property type="project" value="InterPro"/>
</dbReference>
<dbReference type="RefSeq" id="XP_002295998.1">
    <property type="nucleotide sequence ID" value="XM_002295962.1"/>
</dbReference>
<reference evidence="6 7" key="2">
    <citation type="journal article" date="2008" name="Nature">
        <title>The Phaeodactylum genome reveals the evolutionary history of diatom genomes.</title>
        <authorList>
            <person name="Bowler C."/>
            <person name="Allen A.E."/>
            <person name="Badger J.H."/>
            <person name="Grimwood J."/>
            <person name="Jabbari K."/>
            <person name="Kuo A."/>
            <person name="Maheswari U."/>
            <person name="Martens C."/>
            <person name="Maumus F."/>
            <person name="Otillar R.P."/>
            <person name="Rayko E."/>
            <person name="Salamov A."/>
            <person name="Vandepoele K."/>
            <person name="Beszteri B."/>
            <person name="Gruber A."/>
            <person name="Heijde M."/>
            <person name="Katinka M."/>
            <person name="Mock T."/>
            <person name="Valentin K."/>
            <person name="Verret F."/>
            <person name="Berges J.A."/>
            <person name="Brownlee C."/>
            <person name="Cadoret J.P."/>
            <person name="Chiovitti A."/>
            <person name="Choi C.J."/>
            <person name="Coesel S."/>
            <person name="De Martino A."/>
            <person name="Detter J.C."/>
            <person name="Durkin C."/>
            <person name="Falciatore A."/>
            <person name="Fournet J."/>
            <person name="Haruta M."/>
            <person name="Huysman M.J."/>
            <person name="Jenkins B.D."/>
            <person name="Jiroutova K."/>
            <person name="Jorgensen R.E."/>
            <person name="Joubert Y."/>
            <person name="Kaplan A."/>
            <person name="Kroger N."/>
            <person name="Kroth P.G."/>
            <person name="La Roche J."/>
            <person name="Lindquist E."/>
            <person name="Lommer M."/>
            <person name="Martin-Jezequel V."/>
            <person name="Lopez P.J."/>
            <person name="Lucas S."/>
            <person name="Mangogna M."/>
            <person name="McGinnis K."/>
            <person name="Medlin L.K."/>
            <person name="Montsant A."/>
            <person name="Oudot-Le Secq M.P."/>
            <person name="Napoli C."/>
            <person name="Obornik M."/>
            <person name="Parker M.S."/>
            <person name="Petit J.L."/>
            <person name="Porcel B.M."/>
            <person name="Poulsen N."/>
            <person name="Robison M."/>
            <person name="Rychlewski L."/>
            <person name="Rynearson T.A."/>
            <person name="Schmutz J."/>
            <person name="Shapiro H."/>
            <person name="Siaut M."/>
            <person name="Stanley M."/>
            <person name="Sussman M.R."/>
            <person name="Taylor A.R."/>
            <person name="Vardi A."/>
            <person name="von Dassow P."/>
            <person name="Vyverman W."/>
            <person name="Willis A."/>
            <person name="Wyrwicz L.S."/>
            <person name="Rokhsar D.S."/>
            <person name="Weissenbach J."/>
            <person name="Armbrust E.V."/>
            <person name="Green B.R."/>
            <person name="Van de Peer Y."/>
            <person name="Grigoriev I.V."/>
        </authorList>
    </citation>
    <scope>NUCLEOTIDE SEQUENCE [LARGE SCALE GENOMIC DNA]</scope>
    <source>
        <strain evidence="6 7">CCMP1335</strain>
    </source>
</reference>
<feature type="non-terminal residue" evidence="6">
    <location>
        <position position="741"/>
    </location>
</feature>
<evidence type="ECO:0000259" key="5">
    <source>
        <dbReference type="SMART" id="SM00872"/>
    </source>
</evidence>
<dbReference type="Pfam" id="PF09261">
    <property type="entry name" value="Alpha-mann_mid"/>
    <property type="match status" value="1"/>
</dbReference>
<dbReference type="InterPro" id="IPR015341">
    <property type="entry name" value="Glyco_hydro_38_cen"/>
</dbReference>
<sequence>MKICHVGHAHMDLVWLWPERVTYKKITHTFSNVLQLMDRYPEFTFTMSQPPLYYHIKEKEPEMAAKIADKMKGGQWEFTGALEVEADTQIPVGEGLVRCILYGQERIKQVRGKKSDTVWIPDCFGYTQCLPQLFSLSDIPNFFTTKILWSTVTKFPHNSFVWIGADGESSVLAHLSVAGYNGQVTMKESMLATRNYSQADVHNEVLSATGYGDGGGGPNEDQIERSMRMKRSFGGQTPTCQWGTVDSFFQRLSLVKEDLPVFRGELYLEYHRAVHTTQSNFKYNLRYCERALQTREAMRVIGANYRPLDMKESWERYLFALFHDATPGSSIHTVYQELNRELCSLAERQVQSAIDEWPRLDTLDDANMVVVVNPLPCSRTAVLEIPADVLPTSEASLLLCSTEDGNNNGYPVQLLDGQAYACVDMKGLISSPSLSATPTSLDNGVVHADFDEYGQLRAMSVHGKQLLLSNDESASFALHKDNPEAYDAWDMDHHIVWMKENAIKKTITLSVHACGPVLSMLRSDPIHIGQNGSTIVIEYSLHAYEDSLRVGCSVDWKEKHKTLRYQIPTQYRGDVARFGAPFNFVDRVAIPQGHKEEAQWEVPGSRWASVLDGSMSDGLSVITQSKYGFRAKQGTLSLTLLRSSTEPDPKADEGKHKVQFAITRHRNEYSNYPRWSPTAAKADELYTPLVVLTNPSSKATTSPPIEFTSLGSVVVSWVMPSNTVHGYCIRLHETAGINTEI</sequence>
<evidence type="ECO:0000256" key="1">
    <source>
        <dbReference type="ARBA" id="ARBA00009792"/>
    </source>
</evidence>
<dbReference type="InterPro" id="IPR011013">
    <property type="entry name" value="Gal_mutarotase_sf_dom"/>
</dbReference>
<name>B5YNY8_THAPS</name>
<dbReference type="Pfam" id="PF01074">
    <property type="entry name" value="Glyco_hydro_38N"/>
    <property type="match status" value="1"/>
</dbReference>
<dbReference type="InterPro" id="IPR000602">
    <property type="entry name" value="Glyco_hydro_38_N"/>
</dbReference>
<dbReference type="PaxDb" id="35128-Thaps263310"/>
<dbReference type="SUPFAM" id="SSF74650">
    <property type="entry name" value="Galactose mutarotase-like"/>
    <property type="match status" value="1"/>
</dbReference>
<dbReference type="Gene3D" id="1.20.1270.50">
    <property type="entry name" value="Glycoside hydrolase family 38, central domain"/>
    <property type="match status" value="1"/>
</dbReference>
<dbReference type="Pfam" id="PF07748">
    <property type="entry name" value="Glyco_hydro_38C"/>
    <property type="match status" value="1"/>
</dbReference>
<dbReference type="GO" id="GO:0030246">
    <property type="term" value="F:carbohydrate binding"/>
    <property type="evidence" value="ECO:0007669"/>
    <property type="project" value="InterPro"/>
</dbReference>
<keyword evidence="2" id="KW-0479">Metal-binding</keyword>
<gene>
    <name evidence="6" type="ORF">THAPS_263310</name>
</gene>
<dbReference type="KEGG" id="tps:THAPS_263310"/>
<dbReference type="SUPFAM" id="SSF88688">
    <property type="entry name" value="Families 57/38 glycoside transferase middle domain"/>
    <property type="match status" value="1"/>
</dbReference>
<dbReference type="AlphaFoldDB" id="B5YNY8"/>
<dbReference type="Gene3D" id="2.70.98.30">
    <property type="entry name" value="Golgi alpha-mannosidase II, domain 4"/>
    <property type="match status" value="1"/>
</dbReference>
<evidence type="ECO:0000256" key="4">
    <source>
        <dbReference type="ARBA" id="ARBA00023295"/>
    </source>
</evidence>
<dbReference type="eggNOG" id="KOG4342">
    <property type="taxonomic scope" value="Eukaryota"/>
</dbReference>
<evidence type="ECO:0000256" key="3">
    <source>
        <dbReference type="ARBA" id="ARBA00022801"/>
    </source>
</evidence>
<dbReference type="InterPro" id="IPR037094">
    <property type="entry name" value="Glyco_hydro_38_cen_sf"/>
</dbReference>
<dbReference type="GeneID" id="7450614"/>
<dbReference type="EC" id="3.2.1.24" evidence="6"/>
<evidence type="ECO:0000256" key="2">
    <source>
        <dbReference type="ARBA" id="ARBA00022723"/>
    </source>
</evidence>
<evidence type="ECO:0000313" key="6">
    <source>
        <dbReference type="EMBL" id="ACI64715.1"/>
    </source>
</evidence>
<keyword evidence="7" id="KW-1185">Reference proteome</keyword>
<dbReference type="PANTHER" id="PTHR46017:SF1">
    <property type="entry name" value="ALPHA-MANNOSIDASE 2C1"/>
    <property type="match status" value="1"/>
</dbReference>
<dbReference type="PANTHER" id="PTHR46017">
    <property type="entry name" value="ALPHA-MANNOSIDASE 2C1"/>
    <property type="match status" value="1"/>
</dbReference>